<evidence type="ECO:0000256" key="5">
    <source>
        <dbReference type="ARBA" id="ARBA00022801"/>
    </source>
</evidence>
<dbReference type="EC" id="3.2.1.39" evidence="3"/>
<accession>A0A067BFR4</accession>
<evidence type="ECO:0000256" key="7">
    <source>
        <dbReference type="ARBA" id="ARBA00023180"/>
    </source>
</evidence>
<dbReference type="GO" id="GO:0071555">
    <property type="term" value="P:cell wall organization"/>
    <property type="evidence" value="ECO:0007669"/>
    <property type="project" value="UniProtKB-KW"/>
</dbReference>
<dbReference type="GO" id="GO:0000272">
    <property type="term" value="P:polysaccharide catabolic process"/>
    <property type="evidence" value="ECO:0007669"/>
    <property type="project" value="UniProtKB-KW"/>
</dbReference>
<evidence type="ECO:0000256" key="6">
    <source>
        <dbReference type="ARBA" id="ARBA00023136"/>
    </source>
</evidence>
<sequence>MLQSLLTLVAAGLTAAVAAPSAVLPSACYSPFHLDVYPLNDPSLFNYTTLSTGMHDDFALMQPLVHAVRTYYSSYYGVDVTPIAAAHNVSLYLGVYMTSEAWYSHQVEAAIVGAVNYPATVKAILVGNENVVPYGNYTTSYITSQMQYIKSEVARRSNGTVNVQVGTVQRVSEWLNADIRANMVALANASDVIGVNIYPFFSSGYDVNKPVAILDALWNEMLKVYPASKLRLTETGYATAGNNLTTVTPTVVPSLASAMGFYNGLVQWSPAAGGGEAFWFTFFDLRADDKTQLEPFETGSQKQPIFPSP</sequence>
<evidence type="ECO:0000256" key="11">
    <source>
        <dbReference type="ARBA" id="ARBA00037649"/>
    </source>
</evidence>
<feature type="chain" id="PRO_5001633344" description="glucan endo-1,3-beta-D-glucosidase" evidence="14">
    <location>
        <begin position="19"/>
        <end position="309"/>
    </location>
</feature>
<evidence type="ECO:0000256" key="9">
    <source>
        <dbReference type="ARBA" id="ARBA00023316"/>
    </source>
</evidence>
<evidence type="ECO:0000256" key="14">
    <source>
        <dbReference type="SAM" id="SignalP"/>
    </source>
</evidence>
<evidence type="ECO:0000256" key="12">
    <source>
        <dbReference type="ARBA" id="ARBA00042373"/>
    </source>
</evidence>
<dbReference type="AlphaFoldDB" id="A0A067BFR4"/>
<keyword evidence="5" id="KW-0378">Hydrolase</keyword>
<keyword evidence="4" id="KW-1003">Cell membrane</keyword>
<dbReference type="PANTHER" id="PTHR16631">
    <property type="entry name" value="GLUCAN 1,3-BETA-GLUCOSIDASE"/>
    <property type="match status" value="1"/>
</dbReference>
<organism evidence="15 16">
    <name type="scientific">Saprolegnia parasitica (strain CBS 223.65)</name>
    <dbReference type="NCBI Taxonomy" id="695850"/>
    <lineage>
        <taxon>Eukaryota</taxon>
        <taxon>Sar</taxon>
        <taxon>Stramenopiles</taxon>
        <taxon>Oomycota</taxon>
        <taxon>Saprolegniomycetes</taxon>
        <taxon>Saprolegniales</taxon>
        <taxon>Saprolegniaceae</taxon>
        <taxon>Saprolegnia</taxon>
    </lineage>
</organism>
<keyword evidence="6" id="KW-0472">Membrane</keyword>
<dbReference type="EMBL" id="KK583823">
    <property type="protein sequence ID" value="KDO16998.1"/>
    <property type="molecule type" value="Genomic_DNA"/>
</dbReference>
<dbReference type="InterPro" id="IPR050732">
    <property type="entry name" value="Beta-glucan_modifiers"/>
</dbReference>
<dbReference type="KEGG" id="spar:SPRG_17521"/>
<keyword evidence="8" id="KW-0119">Carbohydrate metabolism</keyword>
<dbReference type="GO" id="GO:0005886">
    <property type="term" value="C:plasma membrane"/>
    <property type="evidence" value="ECO:0007669"/>
    <property type="project" value="UniProtKB-SubCell"/>
</dbReference>
<feature type="signal peptide" evidence="14">
    <location>
        <begin position="1"/>
        <end position="18"/>
    </location>
</feature>
<name>A0A067BFR4_SAPPC</name>
<protein>
    <recommendedName>
        <fullName evidence="3">glucan endo-1,3-beta-D-glucosidase</fullName>
        <ecNumber evidence="3">3.2.1.39</ecNumber>
    </recommendedName>
    <alternativeName>
        <fullName evidence="13">Endo-1,3-beta-glucanase btgC</fullName>
    </alternativeName>
    <alternativeName>
        <fullName evidence="12">Laminarinase btgC</fullName>
    </alternativeName>
</protein>
<evidence type="ECO:0000256" key="8">
    <source>
        <dbReference type="ARBA" id="ARBA00023277"/>
    </source>
</evidence>
<dbReference type="PANTHER" id="PTHR16631:SF17">
    <property type="entry name" value="GLUCAN ENDO-1,3-BETA-GLUCOSIDASE BTGC"/>
    <property type="match status" value="1"/>
</dbReference>
<evidence type="ECO:0000256" key="13">
    <source>
        <dbReference type="ARBA" id="ARBA00043078"/>
    </source>
</evidence>
<keyword evidence="7" id="KW-0325">Glycoprotein</keyword>
<dbReference type="InterPro" id="IPR017853">
    <property type="entry name" value="GH"/>
</dbReference>
<keyword evidence="10" id="KW-0624">Polysaccharide degradation</keyword>
<evidence type="ECO:0000256" key="1">
    <source>
        <dbReference type="ARBA" id="ARBA00000382"/>
    </source>
</evidence>
<evidence type="ECO:0000256" key="10">
    <source>
        <dbReference type="ARBA" id="ARBA00023326"/>
    </source>
</evidence>
<dbReference type="GeneID" id="24139060"/>
<dbReference type="RefSeq" id="XP_012212294.1">
    <property type="nucleotide sequence ID" value="XM_012356904.1"/>
</dbReference>
<dbReference type="SUPFAM" id="SSF51445">
    <property type="entry name" value="(Trans)glycosidases"/>
    <property type="match status" value="1"/>
</dbReference>
<dbReference type="OrthoDB" id="78039at2759"/>
<keyword evidence="16" id="KW-1185">Reference proteome</keyword>
<evidence type="ECO:0000256" key="4">
    <source>
        <dbReference type="ARBA" id="ARBA00022475"/>
    </source>
</evidence>
<gene>
    <name evidence="15" type="ORF">SPRG_17521</name>
</gene>
<dbReference type="OMA" id="CYSPFHN"/>
<comment type="function">
    <text evidence="11">Glucanases play a role in cell expansion during growth, in cell-cell fusion during mating, and in spore release during sporulation. This enzyme may be involved in beta-glucan degradation. Active on laminarin and lichenan.</text>
</comment>
<reference evidence="15 16" key="1">
    <citation type="journal article" date="2013" name="PLoS Genet.">
        <title>Distinctive expansion of potential virulence genes in the genome of the oomycete fish pathogen Saprolegnia parasitica.</title>
        <authorList>
            <person name="Jiang R.H."/>
            <person name="de Bruijn I."/>
            <person name="Haas B.J."/>
            <person name="Belmonte R."/>
            <person name="Lobach L."/>
            <person name="Christie J."/>
            <person name="van den Ackerveken G."/>
            <person name="Bottin A."/>
            <person name="Bulone V."/>
            <person name="Diaz-Moreno S.M."/>
            <person name="Dumas B."/>
            <person name="Fan L."/>
            <person name="Gaulin E."/>
            <person name="Govers F."/>
            <person name="Grenville-Briggs L.J."/>
            <person name="Horner N.R."/>
            <person name="Levin J.Z."/>
            <person name="Mammella M."/>
            <person name="Meijer H.J."/>
            <person name="Morris P."/>
            <person name="Nusbaum C."/>
            <person name="Oome S."/>
            <person name="Phillips A.J."/>
            <person name="van Rooyen D."/>
            <person name="Rzeszutek E."/>
            <person name="Saraiva M."/>
            <person name="Secombes C.J."/>
            <person name="Seidl M.F."/>
            <person name="Snel B."/>
            <person name="Stassen J.H."/>
            <person name="Sykes S."/>
            <person name="Tripathy S."/>
            <person name="van den Berg H."/>
            <person name="Vega-Arreguin J.C."/>
            <person name="Wawra S."/>
            <person name="Young S.K."/>
            <person name="Zeng Q."/>
            <person name="Dieguez-Uribeondo J."/>
            <person name="Russ C."/>
            <person name="Tyler B.M."/>
            <person name="van West P."/>
        </authorList>
    </citation>
    <scope>NUCLEOTIDE SEQUENCE [LARGE SCALE GENOMIC DNA]</scope>
    <source>
        <strain evidence="15 16">CBS 223.65</strain>
    </source>
</reference>
<comment type="catalytic activity">
    <reaction evidence="1">
        <text>Hydrolysis of (1-&gt;3)-beta-D-glucosidic linkages in (1-&gt;3)-beta-D-glucans.</text>
        <dbReference type="EC" id="3.2.1.39"/>
    </reaction>
</comment>
<evidence type="ECO:0000256" key="3">
    <source>
        <dbReference type="ARBA" id="ARBA00012780"/>
    </source>
</evidence>
<dbReference type="VEuPathDB" id="FungiDB:SPRG_17521"/>
<keyword evidence="9" id="KW-0961">Cell wall biogenesis/degradation</keyword>
<proteinExistence type="predicted"/>
<dbReference type="Proteomes" id="UP000030745">
    <property type="component" value="Unassembled WGS sequence"/>
</dbReference>
<dbReference type="GO" id="GO:0042973">
    <property type="term" value="F:glucan endo-1,3-beta-D-glucosidase activity"/>
    <property type="evidence" value="ECO:0007669"/>
    <property type="project" value="UniProtKB-EC"/>
</dbReference>
<dbReference type="STRING" id="695850.A0A067BFR4"/>
<evidence type="ECO:0000313" key="16">
    <source>
        <dbReference type="Proteomes" id="UP000030745"/>
    </source>
</evidence>
<comment type="subcellular location">
    <subcellularLocation>
        <location evidence="2">Cell membrane</location>
    </subcellularLocation>
</comment>
<dbReference type="Gene3D" id="3.20.20.80">
    <property type="entry name" value="Glycosidases"/>
    <property type="match status" value="1"/>
</dbReference>
<keyword evidence="14" id="KW-0732">Signal</keyword>
<evidence type="ECO:0000256" key="2">
    <source>
        <dbReference type="ARBA" id="ARBA00004236"/>
    </source>
</evidence>
<evidence type="ECO:0000313" key="15">
    <source>
        <dbReference type="EMBL" id="KDO16998.1"/>
    </source>
</evidence>